<evidence type="ECO:0000259" key="3">
    <source>
        <dbReference type="PROSITE" id="PS01031"/>
    </source>
</evidence>
<protein>
    <submittedName>
        <fullName evidence="4">Hsp20/alpha crystallin family protein</fullName>
    </submittedName>
</protein>
<dbReference type="Gene3D" id="2.60.40.790">
    <property type="match status" value="1"/>
</dbReference>
<dbReference type="Pfam" id="PF00011">
    <property type="entry name" value="HSP20"/>
    <property type="match status" value="1"/>
</dbReference>
<dbReference type="InterPro" id="IPR031107">
    <property type="entry name" value="Small_HSP"/>
</dbReference>
<proteinExistence type="inferred from homology"/>
<name>A0A831XLP3_GEOME</name>
<dbReference type="CDD" id="cd06464">
    <property type="entry name" value="ACD_sHsps-like"/>
    <property type="match status" value="1"/>
</dbReference>
<feature type="domain" description="SHSP" evidence="3">
    <location>
        <begin position="71"/>
        <end position="184"/>
    </location>
</feature>
<dbReference type="InterPro" id="IPR002068">
    <property type="entry name" value="A-crystallin/Hsp20_dom"/>
</dbReference>
<evidence type="ECO:0000313" key="4">
    <source>
        <dbReference type="EMBL" id="HEN42041.1"/>
    </source>
</evidence>
<comment type="caution">
    <text evidence="4">The sequence shown here is derived from an EMBL/GenBank/DDBJ whole genome shotgun (WGS) entry which is preliminary data.</text>
</comment>
<evidence type="ECO:0000256" key="2">
    <source>
        <dbReference type="RuleBase" id="RU003616"/>
    </source>
</evidence>
<sequence length="184" mass="21272">MNIDKLAPWNWFRKEQELEGKTLPVRRKGSASGEANPLLQLHREIDRIFEDAFRDFPFSLRGLGRSFDSLAQSEWLKPTMDIAATDREYTVTVELPGVDEKDVTLELEGDTLKIRGEKKHEKEEKEKDYYRVERSYGSFQRMLSLPEDADQEKLGATFAKGVLTVTIPRKETPKTEVKRIPIKS</sequence>
<dbReference type="EMBL" id="DSOV01000026">
    <property type="protein sequence ID" value="HEN42041.1"/>
    <property type="molecule type" value="Genomic_DNA"/>
</dbReference>
<dbReference type="PROSITE" id="PS01031">
    <property type="entry name" value="SHSP"/>
    <property type="match status" value="1"/>
</dbReference>
<accession>A0A831XLP3</accession>
<dbReference type="InterPro" id="IPR008978">
    <property type="entry name" value="HSP20-like_chaperone"/>
</dbReference>
<dbReference type="AlphaFoldDB" id="A0A831XLP3"/>
<evidence type="ECO:0000256" key="1">
    <source>
        <dbReference type="PROSITE-ProRule" id="PRU00285"/>
    </source>
</evidence>
<reference evidence="4" key="1">
    <citation type="journal article" date="2020" name="mSystems">
        <title>Genome- and Community-Level Interaction Insights into Carbon Utilization and Element Cycling Functions of Hydrothermarchaeota in Hydrothermal Sediment.</title>
        <authorList>
            <person name="Zhou Z."/>
            <person name="Liu Y."/>
            <person name="Xu W."/>
            <person name="Pan J."/>
            <person name="Luo Z.H."/>
            <person name="Li M."/>
        </authorList>
    </citation>
    <scope>NUCLEOTIDE SEQUENCE [LARGE SCALE GENOMIC DNA]</scope>
    <source>
        <strain evidence="4">SpSt-349</strain>
    </source>
</reference>
<gene>
    <name evidence="4" type="ORF">ENQ87_06635</name>
</gene>
<dbReference type="SUPFAM" id="SSF49764">
    <property type="entry name" value="HSP20-like chaperones"/>
    <property type="match status" value="1"/>
</dbReference>
<dbReference type="PANTHER" id="PTHR11527">
    <property type="entry name" value="HEAT-SHOCK PROTEIN 20 FAMILY MEMBER"/>
    <property type="match status" value="1"/>
</dbReference>
<organism evidence="4">
    <name type="scientific">Geobacter metallireducens</name>
    <dbReference type="NCBI Taxonomy" id="28232"/>
    <lineage>
        <taxon>Bacteria</taxon>
        <taxon>Pseudomonadati</taxon>
        <taxon>Thermodesulfobacteriota</taxon>
        <taxon>Desulfuromonadia</taxon>
        <taxon>Geobacterales</taxon>
        <taxon>Geobacteraceae</taxon>
        <taxon>Geobacter</taxon>
    </lineage>
</organism>
<comment type="similarity">
    <text evidence="1 2">Belongs to the small heat shock protein (HSP20) family.</text>
</comment>